<dbReference type="InterPro" id="IPR046816">
    <property type="entry name" value="MmeI_Mtase"/>
</dbReference>
<reference evidence="2 3" key="2">
    <citation type="submission" date="2020-02" db="EMBL/GenBank/DDBJ databases">
        <title>Genome sequences of Thiorhodococcus mannitoliphagus and Thiorhodococcus minor, purple sulfur photosynthetic bacteria in the gammaproteobacterial family, Chromatiaceae.</title>
        <authorList>
            <person name="Aviles F.A."/>
            <person name="Meyer T.E."/>
            <person name="Kyndt J.A."/>
        </authorList>
    </citation>
    <scope>NUCLEOTIDE SEQUENCE [LARGE SCALE GENOMIC DNA]</scope>
    <source>
        <strain evidence="2 3">DSM 18266</strain>
    </source>
</reference>
<name>A0A6P1E6W4_9GAMM</name>
<evidence type="ECO:0000259" key="1">
    <source>
        <dbReference type="Pfam" id="PF20473"/>
    </source>
</evidence>
<dbReference type="EMBL" id="JAAIJR010000294">
    <property type="protein sequence ID" value="NEX23734.1"/>
    <property type="molecule type" value="Genomic_DNA"/>
</dbReference>
<dbReference type="Proteomes" id="UP000471640">
    <property type="component" value="Unassembled WGS sequence"/>
</dbReference>
<accession>A0A6P1E6W4</accession>
<reference evidence="3" key="1">
    <citation type="journal article" date="2020" name="Microbiol. Resour. Announc.">
        <title>Draft Genome Sequences of Thiorhodococcus mannitoliphagus and Thiorhodococcus minor, Purple Sulfur Photosynthetic Bacteria in the Gammaproteobacterial Family Chromatiaceae.</title>
        <authorList>
            <person name="Aviles F.A."/>
            <person name="Meyer T.E."/>
            <person name="Kyndt J.A."/>
        </authorList>
    </citation>
    <scope>NUCLEOTIDE SEQUENCE [LARGE SCALE GENOMIC DNA]</scope>
    <source>
        <strain evidence="3">DSM 18266</strain>
    </source>
</reference>
<dbReference type="RefSeq" id="WP_164657149.1">
    <property type="nucleotide sequence ID" value="NZ_JAAIJR010000294.1"/>
</dbReference>
<proteinExistence type="predicted"/>
<dbReference type="AlphaFoldDB" id="A0A6P1E6W4"/>
<comment type="caution">
    <text evidence="2">The sequence shown here is derived from an EMBL/GenBank/DDBJ whole genome shotgun (WGS) entry which is preliminary data.</text>
</comment>
<evidence type="ECO:0000313" key="2">
    <source>
        <dbReference type="EMBL" id="NEX23734.1"/>
    </source>
</evidence>
<keyword evidence="3" id="KW-1185">Reference proteome</keyword>
<protein>
    <recommendedName>
        <fullName evidence="1">MmeI-like DNA-methyltransferase domain-containing protein</fullName>
    </recommendedName>
</protein>
<gene>
    <name evidence="2" type="ORF">G3480_26285</name>
</gene>
<organism evidence="2 3">
    <name type="scientific">Thiorhodococcus mannitoliphagus</name>
    <dbReference type="NCBI Taxonomy" id="329406"/>
    <lineage>
        <taxon>Bacteria</taxon>
        <taxon>Pseudomonadati</taxon>
        <taxon>Pseudomonadota</taxon>
        <taxon>Gammaproteobacteria</taxon>
        <taxon>Chromatiales</taxon>
        <taxon>Chromatiaceae</taxon>
        <taxon>Thiorhodococcus</taxon>
    </lineage>
</organism>
<dbReference type="Pfam" id="PF20473">
    <property type="entry name" value="MmeI_Mtase"/>
    <property type="match status" value="1"/>
</dbReference>
<feature type="domain" description="MmeI-like DNA-methyltransferase" evidence="1">
    <location>
        <begin position="1"/>
        <end position="91"/>
    </location>
</feature>
<evidence type="ECO:0000313" key="3">
    <source>
        <dbReference type="Proteomes" id="UP000471640"/>
    </source>
</evidence>
<sequence length="135" mass="14487">MGNPPFLGGSKKRGALGDDDFEALERLYAGRVPAGADLLTYWFEKARAHLVAGQCRAAGLVATNSIRGGANRKVLERILCKTQLTTFAEATVTFDTLELLEKLKTAGFPQDQAATLERALLAVGRRLAVAVERAA</sequence>